<protein>
    <submittedName>
        <fullName evidence="1">Uncharacterized protein</fullName>
    </submittedName>
</protein>
<name>A0AAV1APE3_VICFA</name>
<dbReference type="Proteomes" id="UP001157006">
    <property type="component" value="Chromosome 5"/>
</dbReference>
<proteinExistence type="predicted"/>
<dbReference type="EMBL" id="OX451740">
    <property type="protein sequence ID" value="CAI8612370.1"/>
    <property type="molecule type" value="Genomic_DNA"/>
</dbReference>
<dbReference type="PANTHER" id="PTHR34222">
    <property type="entry name" value="GAG_PRE-INTEGRS DOMAIN-CONTAINING PROTEIN"/>
    <property type="match status" value="1"/>
</dbReference>
<accession>A0AAV1APE3</accession>
<evidence type="ECO:0000313" key="1">
    <source>
        <dbReference type="EMBL" id="CAI8612370.1"/>
    </source>
</evidence>
<gene>
    <name evidence="1" type="ORF">VFH_V031200</name>
</gene>
<dbReference type="PANTHER" id="PTHR34222:SF40">
    <property type="match status" value="1"/>
</dbReference>
<dbReference type="AlphaFoldDB" id="A0AAV1APE3"/>
<organism evidence="1 2">
    <name type="scientific">Vicia faba</name>
    <name type="common">Broad bean</name>
    <name type="synonym">Faba vulgaris</name>
    <dbReference type="NCBI Taxonomy" id="3906"/>
    <lineage>
        <taxon>Eukaryota</taxon>
        <taxon>Viridiplantae</taxon>
        <taxon>Streptophyta</taxon>
        <taxon>Embryophyta</taxon>
        <taxon>Tracheophyta</taxon>
        <taxon>Spermatophyta</taxon>
        <taxon>Magnoliopsida</taxon>
        <taxon>eudicotyledons</taxon>
        <taxon>Gunneridae</taxon>
        <taxon>Pentapetalae</taxon>
        <taxon>rosids</taxon>
        <taxon>fabids</taxon>
        <taxon>Fabales</taxon>
        <taxon>Fabaceae</taxon>
        <taxon>Papilionoideae</taxon>
        <taxon>50 kb inversion clade</taxon>
        <taxon>NPAAA clade</taxon>
        <taxon>Hologalegina</taxon>
        <taxon>IRL clade</taxon>
        <taxon>Fabeae</taxon>
        <taxon>Vicia</taxon>
    </lineage>
</organism>
<keyword evidence="2" id="KW-1185">Reference proteome</keyword>
<sequence length="146" mass="16167">MMGKAKADPNPPETDALIANTALPLKVHQIRGTHLNLWCDHCNRSRHTRETCWKLHGKPTHLKNGKPGPRFVLTAHEKKSLSNQDQVEELIRLLKSSSLSGIPNASLAQTSNFSIHTSLSCTSNMYALWIIDSGASDHMTNLSSLF</sequence>
<reference evidence="1 2" key="1">
    <citation type="submission" date="2023-01" db="EMBL/GenBank/DDBJ databases">
        <authorList>
            <person name="Kreplak J."/>
        </authorList>
    </citation>
    <scope>NUCLEOTIDE SEQUENCE [LARGE SCALE GENOMIC DNA]</scope>
</reference>
<evidence type="ECO:0000313" key="2">
    <source>
        <dbReference type="Proteomes" id="UP001157006"/>
    </source>
</evidence>